<organism evidence="2 3">
    <name type="scientific">Prescottella agglutinans</name>
    <dbReference type="NCBI Taxonomy" id="1644129"/>
    <lineage>
        <taxon>Bacteria</taxon>
        <taxon>Bacillati</taxon>
        <taxon>Actinomycetota</taxon>
        <taxon>Actinomycetes</taxon>
        <taxon>Mycobacteriales</taxon>
        <taxon>Nocardiaceae</taxon>
        <taxon>Prescottella</taxon>
    </lineage>
</organism>
<accession>A0ABT6MKT2</accession>
<keyword evidence="1" id="KW-0732">Signal</keyword>
<comment type="caution">
    <text evidence="2">The sequence shown here is derived from an EMBL/GenBank/DDBJ whole genome shotgun (WGS) entry which is preliminary data.</text>
</comment>
<protein>
    <submittedName>
        <fullName evidence="2">Uncharacterized protein</fullName>
    </submittedName>
</protein>
<evidence type="ECO:0000313" key="3">
    <source>
        <dbReference type="Proteomes" id="UP001160334"/>
    </source>
</evidence>
<evidence type="ECO:0000313" key="2">
    <source>
        <dbReference type="EMBL" id="MDH6284910.1"/>
    </source>
</evidence>
<sequence length="121" mass="12676">MKAKIKTALAGAGVVLAAAVGPTLFVAPPATAAMSTITVTFADWRCNAIGGGKVVAVQMGSQYGSVPKAAGNTIRINAKVNASNNLTGAVWCKSWWRPVAVPVYNIHQGLWVERADQHFNV</sequence>
<feature type="chain" id="PRO_5045214375" evidence="1">
    <location>
        <begin position="33"/>
        <end position="121"/>
    </location>
</feature>
<dbReference type="Proteomes" id="UP001160334">
    <property type="component" value="Unassembled WGS sequence"/>
</dbReference>
<feature type="signal peptide" evidence="1">
    <location>
        <begin position="1"/>
        <end position="32"/>
    </location>
</feature>
<gene>
    <name evidence="2" type="ORF">M2280_006174</name>
</gene>
<reference evidence="2 3" key="1">
    <citation type="submission" date="2023-04" db="EMBL/GenBank/DDBJ databases">
        <title>Forest soil microbial communities from Buena Vista Peninsula, Colon Province, Panama.</title>
        <authorList>
            <person name="Bouskill N."/>
        </authorList>
    </citation>
    <scope>NUCLEOTIDE SEQUENCE [LARGE SCALE GENOMIC DNA]</scope>
    <source>
        <strain evidence="2 3">CFH S0262</strain>
    </source>
</reference>
<dbReference type="EMBL" id="JARXVC010000030">
    <property type="protein sequence ID" value="MDH6284910.1"/>
    <property type="molecule type" value="Genomic_DNA"/>
</dbReference>
<evidence type="ECO:0000256" key="1">
    <source>
        <dbReference type="SAM" id="SignalP"/>
    </source>
</evidence>
<name>A0ABT6MKT2_9NOCA</name>
<proteinExistence type="predicted"/>
<keyword evidence="3" id="KW-1185">Reference proteome</keyword>
<dbReference type="RefSeq" id="WP_280764081.1">
    <property type="nucleotide sequence ID" value="NZ_JARXVC010000030.1"/>
</dbReference>